<dbReference type="Pfam" id="PF00990">
    <property type="entry name" value="GGDEF"/>
    <property type="match status" value="1"/>
</dbReference>
<dbReference type="InterPro" id="IPR007895">
    <property type="entry name" value="MASE1"/>
</dbReference>
<dbReference type="Gene3D" id="3.30.70.270">
    <property type="match status" value="1"/>
</dbReference>
<dbReference type="Proteomes" id="UP000243232">
    <property type="component" value="Chromosome I"/>
</dbReference>
<feature type="transmembrane region" description="Helical" evidence="10">
    <location>
        <begin position="6"/>
        <end position="25"/>
    </location>
</feature>
<evidence type="ECO:0000256" key="6">
    <source>
        <dbReference type="ARBA" id="ARBA00022692"/>
    </source>
</evidence>
<dbReference type="InterPro" id="IPR043128">
    <property type="entry name" value="Rev_trsase/Diguanyl_cyclase"/>
</dbReference>
<dbReference type="PANTHER" id="PTHR45138:SF9">
    <property type="entry name" value="DIGUANYLATE CYCLASE DGCM-RELATED"/>
    <property type="match status" value="1"/>
</dbReference>
<evidence type="ECO:0000256" key="9">
    <source>
        <dbReference type="ARBA" id="ARBA00034247"/>
    </source>
</evidence>
<name>A0A1H2FJQ7_9PSED</name>
<keyword evidence="8 10" id="KW-0472">Membrane</keyword>
<comment type="cofactor">
    <cofactor evidence="1">
        <name>Mg(2+)</name>
        <dbReference type="ChEBI" id="CHEBI:18420"/>
    </cofactor>
</comment>
<dbReference type="GO" id="GO:0052621">
    <property type="term" value="F:diguanylate cyclase activity"/>
    <property type="evidence" value="ECO:0007669"/>
    <property type="project" value="UniProtKB-EC"/>
</dbReference>
<evidence type="ECO:0000256" key="5">
    <source>
        <dbReference type="ARBA" id="ARBA00022475"/>
    </source>
</evidence>
<dbReference type="CDD" id="cd01949">
    <property type="entry name" value="GGDEF"/>
    <property type="match status" value="1"/>
</dbReference>
<dbReference type="SUPFAM" id="SSF55073">
    <property type="entry name" value="Nucleotide cyclase"/>
    <property type="match status" value="1"/>
</dbReference>
<gene>
    <name evidence="12" type="ORF">SAMN05216296_1630</name>
</gene>
<dbReference type="InterPro" id="IPR000160">
    <property type="entry name" value="GGDEF_dom"/>
</dbReference>
<dbReference type="InterPro" id="IPR050469">
    <property type="entry name" value="Diguanylate_Cyclase"/>
</dbReference>
<comment type="subcellular location">
    <subcellularLocation>
        <location evidence="2">Cell inner membrane</location>
    </subcellularLocation>
    <subcellularLocation>
        <location evidence="3">Cell membrane</location>
        <topology evidence="3">Multi-pass membrane protein</topology>
    </subcellularLocation>
</comment>
<dbReference type="EMBL" id="LT629785">
    <property type="protein sequence ID" value="SDU07571.1"/>
    <property type="molecule type" value="Genomic_DNA"/>
</dbReference>
<feature type="transmembrane region" description="Helical" evidence="10">
    <location>
        <begin position="232"/>
        <end position="248"/>
    </location>
</feature>
<evidence type="ECO:0000256" key="3">
    <source>
        <dbReference type="ARBA" id="ARBA00004651"/>
    </source>
</evidence>
<feature type="transmembrane region" description="Helical" evidence="10">
    <location>
        <begin position="46"/>
        <end position="73"/>
    </location>
</feature>
<dbReference type="InterPro" id="IPR029787">
    <property type="entry name" value="Nucleotide_cyclase"/>
</dbReference>
<evidence type="ECO:0000256" key="1">
    <source>
        <dbReference type="ARBA" id="ARBA00001946"/>
    </source>
</evidence>
<keyword evidence="6 10" id="KW-0812">Transmembrane</keyword>
<evidence type="ECO:0000256" key="8">
    <source>
        <dbReference type="ARBA" id="ARBA00023136"/>
    </source>
</evidence>
<feature type="domain" description="GGDEF" evidence="11">
    <location>
        <begin position="343"/>
        <end position="473"/>
    </location>
</feature>
<dbReference type="GO" id="GO:0005886">
    <property type="term" value="C:plasma membrane"/>
    <property type="evidence" value="ECO:0007669"/>
    <property type="project" value="UniProtKB-SubCell"/>
</dbReference>
<reference evidence="13" key="1">
    <citation type="submission" date="2016-10" db="EMBL/GenBank/DDBJ databases">
        <authorList>
            <person name="Varghese N."/>
            <person name="Submissions S."/>
        </authorList>
    </citation>
    <scope>NUCLEOTIDE SEQUENCE [LARGE SCALE GENOMIC DNA]</scope>
    <source>
        <strain evidence="13">DSM 17875</strain>
    </source>
</reference>
<dbReference type="FunFam" id="3.30.70.270:FF:000001">
    <property type="entry name" value="Diguanylate cyclase domain protein"/>
    <property type="match status" value="1"/>
</dbReference>
<evidence type="ECO:0000256" key="2">
    <source>
        <dbReference type="ARBA" id="ARBA00004533"/>
    </source>
</evidence>
<evidence type="ECO:0000256" key="10">
    <source>
        <dbReference type="SAM" id="Phobius"/>
    </source>
</evidence>
<dbReference type="NCBIfam" id="TIGR00254">
    <property type="entry name" value="GGDEF"/>
    <property type="match status" value="1"/>
</dbReference>
<dbReference type="PROSITE" id="PS50887">
    <property type="entry name" value="GGDEF"/>
    <property type="match status" value="1"/>
</dbReference>
<evidence type="ECO:0000256" key="4">
    <source>
        <dbReference type="ARBA" id="ARBA00012528"/>
    </source>
</evidence>
<keyword evidence="5" id="KW-1003">Cell membrane</keyword>
<keyword evidence="13" id="KW-1185">Reference proteome</keyword>
<dbReference type="PANTHER" id="PTHR45138">
    <property type="entry name" value="REGULATORY COMPONENTS OF SENSORY TRANSDUCTION SYSTEM"/>
    <property type="match status" value="1"/>
</dbReference>
<feature type="transmembrane region" description="Helical" evidence="10">
    <location>
        <begin position="85"/>
        <end position="109"/>
    </location>
</feature>
<protein>
    <recommendedName>
        <fullName evidence="4">diguanylate cyclase</fullName>
        <ecNumber evidence="4">2.7.7.65</ecNumber>
    </recommendedName>
</protein>
<dbReference type="SMART" id="SM00267">
    <property type="entry name" value="GGDEF"/>
    <property type="match status" value="1"/>
</dbReference>
<dbReference type="Pfam" id="PF05231">
    <property type="entry name" value="MASE1"/>
    <property type="match status" value="1"/>
</dbReference>
<dbReference type="STRING" id="364197.SAMN05216296_1630"/>
<accession>A0A1H2FJQ7</accession>
<feature type="transmembrane region" description="Helical" evidence="10">
    <location>
        <begin position="279"/>
        <end position="302"/>
    </location>
</feature>
<evidence type="ECO:0000313" key="12">
    <source>
        <dbReference type="EMBL" id="SDU07571.1"/>
    </source>
</evidence>
<feature type="transmembrane region" description="Helical" evidence="10">
    <location>
        <begin position="121"/>
        <end position="141"/>
    </location>
</feature>
<evidence type="ECO:0000259" key="11">
    <source>
        <dbReference type="PROSITE" id="PS50887"/>
    </source>
</evidence>
<feature type="transmembrane region" description="Helical" evidence="10">
    <location>
        <begin position="161"/>
        <end position="180"/>
    </location>
</feature>
<organism evidence="12 13">
    <name type="scientific">Pseudomonas pohangensis</name>
    <dbReference type="NCBI Taxonomy" id="364197"/>
    <lineage>
        <taxon>Bacteria</taxon>
        <taxon>Pseudomonadati</taxon>
        <taxon>Pseudomonadota</taxon>
        <taxon>Gammaproteobacteria</taxon>
        <taxon>Pseudomonadales</taxon>
        <taxon>Pseudomonadaceae</taxon>
        <taxon>Pseudomonas</taxon>
    </lineage>
</organism>
<feature type="transmembrane region" description="Helical" evidence="10">
    <location>
        <begin position="255"/>
        <end position="273"/>
    </location>
</feature>
<comment type="catalytic activity">
    <reaction evidence="9">
        <text>2 GTP = 3',3'-c-di-GMP + 2 diphosphate</text>
        <dbReference type="Rhea" id="RHEA:24898"/>
        <dbReference type="ChEBI" id="CHEBI:33019"/>
        <dbReference type="ChEBI" id="CHEBI:37565"/>
        <dbReference type="ChEBI" id="CHEBI:58805"/>
        <dbReference type="EC" id="2.7.7.65"/>
    </reaction>
</comment>
<sequence length="479" mass="53286">MSKFRSISKVASLQLVLMLGWILIYQTARLLEYSPHASLWYPPAALSFAAMTLLGARAFPAIFLASLLTSFIHYQQYGAAEAVPYFAVTLPSLAHAGSYLLGALLLRILIRTGQVNYSAMLVAYLLLAAAAAFLAAFSGSWSLQYEGVLDNAQRQSIWLGWWIGDLVAILSLSPFIVLLIDKLTANNLATHLPWLLRHGNGPLPDYLLKLFVCLMLLIVSMLIAHQVQAQEITFLILSLSLPTMWLVYTESVWRSFCGLAIISLTIAMLMAQLDLEAFAVIYQFTIAMISVSMLFGTVVPVLQSTNQQLLHSLHTDPLTGVLSRQGFFEQAEMLLAWAAQHKDKICLAVIDLDHFKQVNDVLGHQAGDRVLQEVCQTLSKQLRQQDLIGRFGGDELMLLLPDTAENEAMQLCERLRNSIEQLQIQVLQRHVTVTVGVCEHHPDENFSQLFLRADKTLLNAKKLGRNRVELDINSAVVGS</sequence>
<proteinExistence type="predicted"/>
<evidence type="ECO:0000256" key="7">
    <source>
        <dbReference type="ARBA" id="ARBA00022989"/>
    </source>
</evidence>
<feature type="transmembrane region" description="Helical" evidence="10">
    <location>
        <begin position="206"/>
        <end position="226"/>
    </location>
</feature>
<dbReference type="EC" id="2.7.7.65" evidence="4"/>
<keyword evidence="7 10" id="KW-1133">Transmembrane helix</keyword>
<dbReference type="AlphaFoldDB" id="A0A1H2FJQ7"/>
<evidence type="ECO:0000313" key="13">
    <source>
        <dbReference type="Proteomes" id="UP000243232"/>
    </source>
</evidence>